<evidence type="ECO:0000256" key="1">
    <source>
        <dbReference type="ARBA" id="ARBA00022723"/>
    </source>
</evidence>
<accession>A0A131XWL0</accession>
<dbReference type="InterPro" id="IPR006612">
    <property type="entry name" value="THAP_Znf"/>
</dbReference>
<keyword evidence="2 5" id="KW-0863">Zinc-finger</keyword>
<feature type="domain" description="THAP-type" evidence="6">
    <location>
        <begin position="45"/>
        <end position="139"/>
    </location>
</feature>
<reference evidence="7" key="1">
    <citation type="submission" date="2016-02" db="EMBL/GenBank/DDBJ databases">
        <title>RNAseq analyses of the midgut from blood- or serum-fed Ixodes ricinus ticks.</title>
        <authorList>
            <person name="Perner J."/>
            <person name="Provaznik J."/>
            <person name="Schrenkova J."/>
            <person name="Urbanova V."/>
            <person name="Ribeiro J.M."/>
            <person name="Kopacek P."/>
        </authorList>
    </citation>
    <scope>NUCLEOTIDE SEQUENCE</scope>
    <source>
        <tissue evidence="7">Gut</tissue>
    </source>
</reference>
<name>A0A131XWL0_IXORI</name>
<proteinExistence type="evidence at transcript level"/>
<evidence type="ECO:0000313" key="7">
    <source>
        <dbReference type="EMBL" id="JAP70692.1"/>
    </source>
</evidence>
<organism evidence="7">
    <name type="scientific">Ixodes ricinus</name>
    <name type="common">Common tick</name>
    <name type="synonym">Acarus ricinus</name>
    <dbReference type="NCBI Taxonomy" id="34613"/>
    <lineage>
        <taxon>Eukaryota</taxon>
        <taxon>Metazoa</taxon>
        <taxon>Ecdysozoa</taxon>
        <taxon>Arthropoda</taxon>
        <taxon>Chelicerata</taxon>
        <taxon>Arachnida</taxon>
        <taxon>Acari</taxon>
        <taxon>Parasitiformes</taxon>
        <taxon>Ixodida</taxon>
        <taxon>Ixodoidea</taxon>
        <taxon>Ixodidae</taxon>
        <taxon>Ixodinae</taxon>
        <taxon>Ixodes</taxon>
    </lineage>
</organism>
<keyword evidence="3" id="KW-0862">Zinc</keyword>
<evidence type="ECO:0000256" key="2">
    <source>
        <dbReference type="ARBA" id="ARBA00022771"/>
    </source>
</evidence>
<dbReference type="InterPro" id="IPR052224">
    <property type="entry name" value="THAP_domain_protein"/>
</dbReference>
<protein>
    <recommendedName>
        <fullName evidence="6">THAP-type domain-containing protein</fullName>
    </recommendedName>
</protein>
<dbReference type="PANTHER" id="PTHR46927">
    <property type="entry name" value="AGAP005574-PA"/>
    <property type="match status" value="1"/>
</dbReference>
<dbReference type="GO" id="GO:0003677">
    <property type="term" value="F:DNA binding"/>
    <property type="evidence" value="ECO:0007669"/>
    <property type="project" value="UniProtKB-UniRule"/>
</dbReference>
<dbReference type="AlphaFoldDB" id="A0A131XWL0"/>
<evidence type="ECO:0000256" key="4">
    <source>
        <dbReference type="ARBA" id="ARBA00023125"/>
    </source>
</evidence>
<dbReference type="EMBL" id="GEFM01005104">
    <property type="protein sequence ID" value="JAP70692.1"/>
    <property type="molecule type" value="mRNA"/>
</dbReference>
<dbReference type="PANTHER" id="PTHR46927:SF3">
    <property type="entry name" value="THAP-TYPE DOMAIN-CONTAINING PROTEIN"/>
    <property type="match status" value="1"/>
</dbReference>
<evidence type="ECO:0000256" key="3">
    <source>
        <dbReference type="ARBA" id="ARBA00022833"/>
    </source>
</evidence>
<dbReference type="Pfam" id="PF05485">
    <property type="entry name" value="THAP"/>
    <property type="match status" value="1"/>
</dbReference>
<evidence type="ECO:0000256" key="5">
    <source>
        <dbReference type="PROSITE-ProRule" id="PRU00309"/>
    </source>
</evidence>
<dbReference type="GO" id="GO:0008270">
    <property type="term" value="F:zinc ion binding"/>
    <property type="evidence" value="ECO:0007669"/>
    <property type="project" value="UniProtKB-KW"/>
</dbReference>
<keyword evidence="1" id="KW-0479">Metal-binding</keyword>
<sequence length="316" mass="35849">MDTMDAVSGCGSCDHENGEIEAETEEAPLPKKRVPLVRRKKKYRMIRFCCVPGCSGKASRMRAGFVLHSFPQPKDKFMRDGKWVNRREEWLRMVGLSTETVVTKTMFVCTKHFEREDYFNPDLDDNRRSLKRDAIPSMNLPELPQEIQQKRLHMVWMPAREAGSQSPHGQMAASANELPYSDITSALTQTRSALQKVLEMKESRPPPDLDHVNVKKEVVESPPQDQSLVTVKTEVTDNGHLGAPEESLLREDHVTPNYPLRGEDEFTVDENCLLQLFRQCSTCRAACSVSLVADGNQVMVTATCSNTHQRSWTNVR</sequence>
<dbReference type="SUPFAM" id="SSF57716">
    <property type="entry name" value="Glucocorticoid receptor-like (DNA-binding domain)"/>
    <property type="match status" value="1"/>
</dbReference>
<dbReference type="PROSITE" id="PS50950">
    <property type="entry name" value="ZF_THAP"/>
    <property type="match status" value="1"/>
</dbReference>
<dbReference type="SMART" id="SM00980">
    <property type="entry name" value="THAP"/>
    <property type="match status" value="1"/>
</dbReference>
<keyword evidence="4 5" id="KW-0238">DNA-binding</keyword>
<evidence type="ECO:0000259" key="6">
    <source>
        <dbReference type="PROSITE" id="PS50950"/>
    </source>
</evidence>